<comment type="caution">
    <text evidence="1">The sequence shown here is derived from an EMBL/GenBank/DDBJ whole genome shotgun (WGS) entry which is preliminary data.</text>
</comment>
<sequence length="288" mass="33893">MDKWKRPRHRNGLMQMATWNVRSLLQPGASRDLEQVLVKYKVDILAVQEIRWRTMEVVKLKEYTLFNSGSKENRRGDIEEQDVTWFMWKSDQSERIHKVLEEGCTTELVGYICSIISQFIEHCYIKRHQAQCYRNVREDVVKSSFRCQAKWTLPKILLVWHKMKFKVPNCNSHRYNSTIIWNFSPHLMTKFHVGAVKRKVWNAVKQRKRQVTRADDFAKAYNSSEDSNVKVQSVSSTEVVHRNNELNTKGIIKNVKTVEGISQVHCIRANKETFTTSILTDEQGLNEF</sequence>
<dbReference type="EMBL" id="JAJSOF020000037">
    <property type="protein sequence ID" value="KAJ4428237.1"/>
    <property type="molecule type" value="Genomic_DNA"/>
</dbReference>
<proteinExistence type="predicted"/>
<gene>
    <name evidence="1" type="ORF">ANN_24254</name>
</gene>
<protein>
    <submittedName>
        <fullName evidence="1">Uncharacterized protein</fullName>
    </submittedName>
</protein>
<dbReference type="Proteomes" id="UP001148838">
    <property type="component" value="Unassembled WGS sequence"/>
</dbReference>
<evidence type="ECO:0000313" key="2">
    <source>
        <dbReference type="Proteomes" id="UP001148838"/>
    </source>
</evidence>
<evidence type="ECO:0000313" key="1">
    <source>
        <dbReference type="EMBL" id="KAJ4428237.1"/>
    </source>
</evidence>
<dbReference type="SUPFAM" id="SSF56219">
    <property type="entry name" value="DNase I-like"/>
    <property type="match status" value="1"/>
</dbReference>
<organism evidence="1 2">
    <name type="scientific">Periplaneta americana</name>
    <name type="common">American cockroach</name>
    <name type="synonym">Blatta americana</name>
    <dbReference type="NCBI Taxonomy" id="6978"/>
    <lineage>
        <taxon>Eukaryota</taxon>
        <taxon>Metazoa</taxon>
        <taxon>Ecdysozoa</taxon>
        <taxon>Arthropoda</taxon>
        <taxon>Hexapoda</taxon>
        <taxon>Insecta</taxon>
        <taxon>Pterygota</taxon>
        <taxon>Neoptera</taxon>
        <taxon>Polyneoptera</taxon>
        <taxon>Dictyoptera</taxon>
        <taxon>Blattodea</taxon>
        <taxon>Blattoidea</taxon>
        <taxon>Blattidae</taxon>
        <taxon>Blattinae</taxon>
        <taxon>Periplaneta</taxon>
    </lineage>
</organism>
<dbReference type="PANTHER" id="PTHR46601">
    <property type="entry name" value="ULP_PROTEASE DOMAIN-CONTAINING PROTEIN"/>
    <property type="match status" value="1"/>
</dbReference>
<dbReference type="Gene3D" id="3.60.10.10">
    <property type="entry name" value="Endonuclease/exonuclease/phosphatase"/>
    <property type="match status" value="1"/>
</dbReference>
<name>A0ABQ8S2Y2_PERAM</name>
<dbReference type="InterPro" id="IPR036691">
    <property type="entry name" value="Endo/exonu/phosph_ase_sf"/>
</dbReference>
<dbReference type="PANTHER" id="PTHR46601:SF1">
    <property type="entry name" value="ADF-H DOMAIN-CONTAINING PROTEIN"/>
    <property type="match status" value="1"/>
</dbReference>
<keyword evidence="2" id="KW-1185">Reference proteome</keyword>
<accession>A0ABQ8S2Y2</accession>
<reference evidence="1 2" key="1">
    <citation type="journal article" date="2022" name="Allergy">
        <title>Genome assembly and annotation of Periplaneta americana reveal a comprehensive cockroach allergen profile.</title>
        <authorList>
            <person name="Wang L."/>
            <person name="Xiong Q."/>
            <person name="Saelim N."/>
            <person name="Wang L."/>
            <person name="Nong W."/>
            <person name="Wan A.T."/>
            <person name="Shi M."/>
            <person name="Liu X."/>
            <person name="Cao Q."/>
            <person name="Hui J.H.L."/>
            <person name="Sookrung N."/>
            <person name="Leung T.F."/>
            <person name="Tungtrongchitr A."/>
            <person name="Tsui S.K.W."/>
        </authorList>
    </citation>
    <scope>NUCLEOTIDE SEQUENCE [LARGE SCALE GENOMIC DNA]</scope>
    <source>
        <strain evidence="1">PWHHKU_190912</strain>
    </source>
</reference>